<evidence type="ECO:0000313" key="3">
    <source>
        <dbReference type="Proteomes" id="UP001597183"/>
    </source>
</evidence>
<comment type="caution">
    <text evidence="2">The sequence shown here is derived from an EMBL/GenBank/DDBJ whole genome shotgun (WGS) entry which is preliminary data.</text>
</comment>
<evidence type="ECO:0000256" key="1">
    <source>
        <dbReference type="SAM" id="MobiDB-lite"/>
    </source>
</evidence>
<dbReference type="EMBL" id="JBHTMK010000008">
    <property type="protein sequence ID" value="MFD1365172.1"/>
    <property type="molecule type" value="Genomic_DNA"/>
</dbReference>
<protein>
    <submittedName>
        <fullName evidence="2">Tetratricopeptide repeat protein</fullName>
    </submittedName>
</protein>
<accession>A0ABW4A4W9</accession>
<reference evidence="3" key="1">
    <citation type="journal article" date="2019" name="Int. J. Syst. Evol. Microbiol.">
        <title>The Global Catalogue of Microorganisms (GCM) 10K type strain sequencing project: providing services to taxonomists for standard genome sequencing and annotation.</title>
        <authorList>
            <consortium name="The Broad Institute Genomics Platform"/>
            <consortium name="The Broad Institute Genome Sequencing Center for Infectious Disease"/>
            <person name="Wu L."/>
            <person name="Ma J."/>
        </authorList>
    </citation>
    <scope>NUCLEOTIDE SEQUENCE [LARGE SCALE GENOMIC DNA]</scope>
    <source>
        <strain evidence="3">CCM 7526</strain>
    </source>
</reference>
<gene>
    <name evidence="2" type="ORF">ACFQ5G_07445</name>
</gene>
<dbReference type="Gene3D" id="1.25.40.10">
    <property type="entry name" value="Tetratricopeptide repeat domain"/>
    <property type="match status" value="2"/>
</dbReference>
<proteinExistence type="predicted"/>
<dbReference type="SMART" id="SM00028">
    <property type="entry name" value="TPR"/>
    <property type="match status" value="3"/>
</dbReference>
<dbReference type="PANTHER" id="PTHR19959:SF119">
    <property type="entry name" value="FUNGAL LIPASE-LIKE DOMAIN-CONTAINING PROTEIN"/>
    <property type="match status" value="1"/>
</dbReference>
<feature type="region of interest" description="Disordered" evidence="1">
    <location>
        <begin position="247"/>
        <end position="267"/>
    </location>
</feature>
<dbReference type="SUPFAM" id="SSF48452">
    <property type="entry name" value="TPR-like"/>
    <property type="match status" value="2"/>
</dbReference>
<name>A0ABW4A4W9_9ACTN</name>
<dbReference type="PANTHER" id="PTHR19959">
    <property type="entry name" value="KINESIN LIGHT CHAIN"/>
    <property type="match status" value="1"/>
</dbReference>
<dbReference type="InterPro" id="IPR019734">
    <property type="entry name" value="TPR_rpt"/>
</dbReference>
<dbReference type="Pfam" id="PF13424">
    <property type="entry name" value="TPR_12"/>
    <property type="match status" value="1"/>
</dbReference>
<sequence>MEALVRWWQGENRGAGDAEAPPVADSGRSEIDSNPAVNTGPDPEFVRLLGEVGGLMVETELISTAVGMCQLAVEESRRLAAVDPPRYRPALAGQLHVMAWAWCRAERMPDAVEAAAEAVMLYRAVDDTDPAGHRAGLAAALNRLGFMQHLDGSTAQAIAPLEEAVRLYRAEAGTSAIVVPDAAYAEALWNYGVVLWETGHADEALEVRIGVLEIYRALFAADPDYRSMYLLVADGVATSLENQGRTAESAMVRREAATTPLPEPQDDHTRNALLAMLDAMLKLARYLAEADRADEAAYLARQAVGVFRQMRAADPGASWSGLLAVSALAGVPAEPSALDLLASGAVADAIVAAGQEVDRNRRLAAEDPASHRPALAIALNNVGNMLREKHRYDEAVERMTEAVELFRALAEDQPEQFRPALAMSLANLASALTNAGRYDEALVPAEQSLARFTELAAGSPAQHAADVDKAREQVARLAALAPDAGVTAVEEAVARYRGLAATDPVTHQEQYATTLLDLATQVVSKDPLRASQAAEQATALYLGLATPHLDRLEIQLARANHLNSVALHQAGRYPAALSAAGEALARYRRLAAAHPGGFNETIELVRHHHAVLTELCAQMAEAPGMVDAHE</sequence>
<dbReference type="RefSeq" id="WP_317795409.1">
    <property type="nucleotide sequence ID" value="NZ_AP028461.1"/>
</dbReference>
<feature type="region of interest" description="Disordered" evidence="1">
    <location>
        <begin position="9"/>
        <end position="42"/>
    </location>
</feature>
<dbReference type="Proteomes" id="UP001597183">
    <property type="component" value="Unassembled WGS sequence"/>
</dbReference>
<keyword evidence="3" id="KW-1185">Reference proteome</keyword>
<dbReference type="InterPro" id="IPR011990">
    <property type="entry name" value="TPR-like_helical_dom_sf"/>
</dbReference>
<organism evidence="2 3">
    <name type="scientific">Actinoplanes sichuanensis</name>
    <dbReference type="NCBI Taxonomy" id="512349"/>
    <lineage>
        <taxon>Bacteria</taxon>
        <taxon>Bacillati</taxon>
        <taxon>Actinomycetota</taxon>
        <taxon>Actinomycetes</taxon>
        <taxon>Micromonosporales</taxon>
        <taxon>Micromonosporaceae</taxon>
        <taxon>Actinoplanes</taxon>
    </lineage>
</organism>
<evidence type="ECO:0000313" key="2">
    <source>
        <dbReference type="EMBL" id="MFD1365172.1"/>
    </source>
</evidence>